<feature type="region of interest" description="Disordered" evidence="1">
    <location>
        <begin position="42"/>
        <end position="66"/>
    </location>
</feature>
<organism evidence="4 5">
    <name type="scientific">Candidatus Gemmiger excrementigallinarum</name>
    <dbReference type="NCBI Taxonomy" id="2838609"/>
    <lineage>
        <taxon>Bacteria</taxon>
        <taxon>Bacillati</taxon>
        <taxon>Bacillota</taxon>
        <taxon>Clostridia</taxon>
        <taxon>Eubacteriales</taxon>
        <taxon>Gemmiger</taxon>
    </lineage>
</organism>
<reference evidence="4" key="1">
    <citation type="journal article" date="2021" name="PeerJ">
        <title>Extensive microbial diversity within the chicken gut microbiome revealed by metagenomics and culture.</title>
        <authorList>
            <person name="Gilroy R."/>
            <person name="Ravi A."/>
            <person name="Getino M."/>
            <person name="Pursley I."/>
            <person name="Horton D.L."/>
            <person name="Alikhan N.F."/>
            <person name="Baker D."/>
            <person name="Gharbi K."/>
            <person name="Hall N."/>
            <person name="Watson M."/>
            <person name="Adriaenssens E.M."/>
            <person name="Foster-Nyarko E."/>
            <person name="Jarju S."/>
            <person name="Secka A."/>
            <person name="Antonio M."/>
            <person name="Oren A."/>
            <person name="Chaudhuri R.R."/>
            <person name="La Ragione R."/>
            <person name="Hildebrand F."/>
            <person name="Pallen M.J."/>
        </authorList>
    </citation>
    <scope>NUCLEOTIDE SEQUENCE</scope>
    <source>
        <strain evidence="4">ChiSxjej1B13-11774</strain>
    </source>
</reference>
<dbReference type="InterPro" id="IPR044060">
    <property type="entry name" value="Bacterial_rp_domain"/>
</dbReference>
<feature type="domain" description="SGNH hydrolase-type esterase" evidence="2">
    <location>
        <begin position="99"/>
        <end position="273"/>
    </location>
</feature>
<feature type="compositionally biased region" description="Pro residues" evidence="1">
    <location>
        <begin position="548"/>
        <end position="561"/>
    </location>
</feature>
<proteinExistence type="predicted"/>
<evidence type="ECO:0000313" key="5">
    <source>
        <dbReference type="Proteomes" id="UP000824048"/>
    </source>
</evidence>
<feature type="domain" description="Bacterial repeat" evidence="3">
    <location>
        <begin position="325"/>
        <end position="401"/>
    </location>
</feature>
<feature type="region of interest" description="Disordered" evidence="1">
    <location>
        <begin position="539"/>
        <end position="616"/>
    </location>
</feature>
<protein>
    <recommendedName>
        <fullName evidence="6">SGNH hydrolase-type esterase domain-containing protein</fullName>
    </recommendedName>
</protein>
<evidence type="ECO:0000313" key="4">
    <source>
        <dbReference type="EMBL" id="HIZ42868.1"/>
    </source>
</evidence>
<comment type="caution">
    <text evidence="4">The sequence shown here is derived from an EMBL/GenBank/DDBJ whole genome shotgun (WGS) entry which is preliminary data.</text>
</comment>
<evidence type="ECO:0008006" key="6">
    <source>
        <dbReference type="Google" id="ProtNLM"/>
    </source>
</evidence>
<dbReference type="InterPro" id="IPR036514">
    <property type="entry name" value="SGNH_hydro_sf"/>
</dbReference>
<evidence type="ECO:0000259" key="3">
    <source>
        <dbReference type="Pfam" id="PF18998"/>
    </source>
</evidence>
<dbReference type="EMBL" id="DXBP01000059">
    <property type="protein sequence ID" value="HIZ42868.1"/>
    <property type="molecule type" value="Genomic_DNA"/>
</dbReference>
<dbReference type="InterPro" id="IPR013830">
    <property type="entry name" value="SGNH_hydro"/>
</dbReference>
<dbReference type="AlphaFoldDB" id="A0A9D2ES17"/>
<dbReference type="Pfam" id="PF18998">
    <property type="entry name" value="Flg_new_2"/>
    <property type="match status" value="1"/>
</dbReference>
<sequence>MKIPSFPPFEEWNRKLLLIAAGCAAAIVVFCCLLVIALSGRTDSDSPTPQATAETAESASSETAEVPNTADLAVQTAAVGTVLPQGTDAGRSYVDETLFIGDSNTARYMMYADETGQAFTSLNNNIGVVSMGAGAITSLKCEKFKGSSTMHTIPEAVAMLKPKRIIICFGTNNLGGSSTDASGFISTYLTGLKAIQSSWPYCDIIVSAIPPLDKQRENTNLTMTQVDAYNAALVKMCEENGFKFLNSAEVLRDSTTGWAKTDYTLSDGVHLSKTAVTAYFNYVRTHAYVTEDRRPQPLGNIPTPDGVPANLITQDPIAVRGAKVPLEFVATNGGTLSGSTSQLVKKGGTASAVTAVPDEGFVFAGWTASTGGSYSSATIQFTMPADANAGGVVLTAHFKADAHEHNYVEMSDTKVAATCLTAGSAKYKCSICGEIIEKDIPALGHDWDGGSQQGDQMVYTCRRCGQTKSETIAHTHNYSQVVSDTPATCTEAEVIVLQCSCGAQTTTNGQQALGHAPATQGDGSIVCSRCGVLLQAAPATPQPTEQPTTPPVEPSTPPVDPPAENTPVPTPDPTPVQPTESPATPVPEATPASDPTVEDGTSVENTSAAGALAPTA</sequence>
<accession>A0A9D2ES17</accession>
<name>A0A9D2ES17_9FIRM</name>
<gene>
    <name evidence="4" type="ORF">H9811_09950</name>
</gene>
<dbReference type="NCBIfam" id="TIGR02543">
    <property type="entry name" value="List_Bact_rpt"/>
    <property type="match status" value="1"/>
</dbReference>
<reference evidence="4" key="2">
    <citation type="submission" date="2021-04" db="EMBL/GenBank/DDBJ databases">
        <authorList>
            <person name="Gilroy R."/>
        </authorList>
    </citation>
    <scope>NUCLEOTIDE SEQUENCE</scope>
    <source>
        <strain evidence="4">ChiSxjej1B13-11774</strain>
    </source>
</reference>
<feature type="compositionally biased region" description="Low complexity" evidence="1">
    <location>
        <begin position="51"/>
        <end position="65"/>
    </location>
</feature>
<evidence type="ECO:0000256" key="1">
    <source>
        <dbReference type="SAM" id="MobiDB-lite"/>
    </source>
</evidence>
<dbReference type="SUPFAM" id="SSF52266">
    <property type="entry name" value="SGNH hydrolase"/>
    <property type="match status" value="1"/>
</dbReference>
<dbReference type="Proteomes" id="UP000824048">
    <property type="component" value="Unassembled WGS sequence"/>
</dbReference>
<dbReference type="InterPro" id="IPR013378">
    <property type="entry name" value="InlB-like_B-rpt"/>
</dbReference>
<dbReference type="Pfam" id="PF13472">
    <property type="entry name" value="Lipase_GDSL_2"/>
    <property type="match status" value="1"/>
</dbReference>
<dbReference type="Gene3D" id="3.40.50.1110">
    <property type="entry name" value="SGNH hydrolase"/>
    <property type="match status" value="1"/>
</dbReference>
<evidence type="ECO:0000259" key="2">
    <source>
        <dbReference type="Pfam" id="PF13472"/>
    </source>
</evidence>